<dbReference type="AlphaFoldDB" id="A0AAV4VCB5"/>
<evidence type="ECO:0000256" key="1">
    <source>
        <dbReference type="SAM" id="MobiDB-lite"/>
    </source>
</evidence>
<gene>
    <name evidence="2" type="ORF">CEXT_242461</name>
</gene>
<feature type="region of interest" description="Disordered" evidence="1">
    <location>
        <begin position="17"/>
        <end position="64"/>
    </location>
</feature>
<dbReference type="EMBL" id="BPLR01014293">
    <property type="protein sequence ID" value="GIY67915.1"/>
    <property type="molecule type" value="Genomic_DNA"/>
</dbReference>
<name>A0AAV4VCB5_CAEEX</name>
<proteinExistence type="predicted"/>
<reference evidence="2 3" key="1">
    <citation type="submission" date="2021-06" db="EMBL/GenBank/DDBJ databases">
        <title>Caerostris extrusa draft genome.</title>
        <authorList>
            <person name="Kono N."/>
            <person name="Arakawa K."/>
        </authorList>
    </citation>
    <scope>NUCLEOTIDE SEQUENCE [LARGE SCALE GENOMIC DNA]</scope>
</reference>
<comment type="caution">
    <text evidence="2">The sequence shown here is derived from an EMBL/GenBank/DDBJ whole genome shotgun (WGS) entry which is preliminary data.</text>
</comment>
<protein>
    <submittedName>
        <fullName evidence="2">Uncharacterized protein</fullName>
    </submittedName>
</protein>
<organism evidence="2 3">
    <name type="scientific">Caerostris extrusa</name>
    <name type="common">Bark spider</name>
    <name type="synonym">Caerostris bankana</name>
    <dbReference type="NCBI Taxonomy" id="172846"/>
    <lineage>
        <taxon>Eukaryota</taxon>
        <taxon>Metazoa</taxon>
        <taxon>Ecdysozoa</taxon>
        <taxon>Arthropoda</taxon>
        <taxon>Chelicerata</taxon>
        <taxon>Arachnida</taxon>
        <taxon>Araneae</taxon>
        <taxon>Araneomorphae</taxon>
        <taxon>Entelegynae</taxon>
        <taxon>Araneoidea</taxon>
        <taxon>Araneidae</taxon>
        <taxon>Caerostris</taxon>
    </lineage>
</organism>
<dbReference type="Proteomes" id="UP001054945">
    <property type="component" value="Unassembled WGS sequence"/>
</dbReference>
<sequence length="107" mass="12083">MNNIYVCYKARYRSSTIRDPRPERAPTHRSTAEIGAPDRVHRDAKFEETTIGETQSEKRDSPISALPIREITADSSIKKSLFETRHPGFAEDALNVCCLDDGDSSWV</sequence>
<keyword evidence="3" id="KW-1185">Reference proteome</keyword>
<feature type="compositionally biased region" description="Basic and acidic residues" evidence="1">
    <location>
        <begin position="36"/>
        <end position="48"/>
    </location>
</feature>
<accession>A0AAV4VCB5</accession>
<feature type="compositionally biased region" description="Basic and acidic residues" evidence="1">
    <location>
        <begin position="17"/>
        <end position="26"/>
    </location>
</feature>
<evidence type="ECO:0000313" key="3">
    <source>
        <dbReference type="Proteomes" id="UP001054945"/>
    </source>
</evidence>
<evidence type="ECO:0000313" key="2">
    <source>
        <dbReference type="EMBL" id="GIY67915.1"/>
    </source>
</evidence>